<dbReference type="InterPro" id="IPR015946">
    <property type="entry name" value="KH_dom-like_a/b"/>
</dbReference>
<reference evidence="1 2" key="1">
    <citation type="submission" date="2019-06" db="EMBL/GenBank/DDBJ databases">
        <title>Pantoea dispersa Assembly.</title>
        <authorList>
            <person name="Wang J."/>
        </authorList>
    </citation>
    <scope>NUCLEOTIDE SEQUENCE [LARGE SCALE GENOMIC DNA]</scope>
    <source>
        <strain evidence="2">bio</strain>
    </source>
</reference>
<evidence type="ECO:0000313" key="1">
    <source>
        <dbReference type="EMBL" id="TQC60360.1"/>
    </source>
</evidence>
<keyword evidence="2" id="KW-1185">Reference proteome</keyword>
<sequence>RLFGAKVFLETWVRVREGWSDDEAALKAFGYGE</sequence>
<protein>
    <submittedName>
        <fullName evidence="1">GTPase Era</fullName>
    </submittedName>
</protein>
<organism evidence="1 2">
    <name type="scientific">Pantoea dispersa</name>
    <dbReference type="NCBI Taxonomy" id="59814"/>
    <lineage>
        <taxon>Bacteria</taxon>
        <taxon>Pseudomonadati</taxon>
        <taxon>Pseudomonadota</taxon>
        <taxon>Gammaproteobacteria</taxon>
        <taxon>Enterobacterales</taxon>
        <taxon>Erwiniaceae</taxon>
        <taxon>Pantoea</taxon>
    </lineage>
</organism>
<dbReference type="InterPro" id="IPR009019">
    <property type="entry name" value="KH_sf_prok-type"/>
</dbReference>
<gene>
    <name evidence="1" type="ORF">FK492_24080</name>
</gene>
<dbReference type="SUPFAM" id="SSF54814">
    <property type="entry name" value="Prokaryotic type KH domain (KH-domain type II)"/>
    <property type="match status" value="1"/>
</dbReference>
<feature type="non-terminal residue" evidence="1">
    <location>
        <position position="1"/>
    </location>
</feature>
<dbReference type="Proteomes" id="UP000319715">
    <property type="component" value="Unassembled WGS sequence"/>
</dbReference>
<name>A0ABY2ZQQ0_9GAMM</name>
<proteinExistence type="predicted"/>
<evidence type="ECO:0000313" key="2">
    <source>
        <dbReference type="Proteomes" id="UP000319715"/>
    </source>
</evidence>
<accession>A0ABY2ZQQ0</accession>
<comment type="caution">
    <text evidence="1">The sequence shown here is derived from an EMBL/GenBank/DDBJ whole genome shotgun (WGS) entry which is preliminary data.</text>
</comment>
<dbReference type="EMBL" id="VICF01000126">
    <property type="protein sequence ID" value="TQC60360.1"/>
    <property type="molecule type" value="Genomic_DNA"/>
</dbReference>
<dbReference type="Gene3D" id="3.30.300.20">
    <property type="match status" value="1"/>
</dbReference>